<dbReference type="SUPFAM" id="SSF51197">
    <property type="entry name" value="Clavaminate synthase-like"/>
    <property type="match status" value="1"/>
</dbReference>
<feature type="domain" description="Non-haem dioxygenase N-terminal" evidence="3">
    <location>
        <begin position="37"/>
        <end position="148"/>
    </location>
</feature>
<evidence type="ECO:0000259" key="3">
    <source>
        <dbReference type="Pfam" id="PF14226"/>
    </source>
</evidence>
<dbReference type="PANTHER" id="PTHR47991">
    <property type="entry name" value="OXOGLUTARATE/IRON-DEPENDENT DIOXYGENASE"/>
    <property type="match status" value="1"/>
</dbReference>
<keyword evidence="5" id="KW-1185">Reference proteome</keyword>
<dbReference type="GO" id="GO:0046872">
    <property type="term" value="F:metal ion binding"/>
    <property type="evidence" value="ECO:0007669"/>
    <property type="project" value="UniProtKB-KW"/>
</dbReference>
<proteinExistence type="predicted"/>
<evidence type="ECO:0000256" key="2">
    <source>
        <dbReference type="ARBA" id="ARBA00023004"/>
    </source>
</evidence>
<dbReference type="Proteomes" id="UP001172457">
    <property type="component" value="Chromosome 1"/>
</dbReference>
<gene>
    <name evidence="4" type="ORF">OSB04_000791</name>
</gene>
<dbReference type="InterPro" id="IPR026992">
    <property type="entry name" value="DIOX_N"/>
</dbReference>
<evidence type="ECO:0000313" key="5">
    <source>
        <dbReference type="Proteomes" id="UP001172457"/>
    </source>
</evidence>
<dbReference type="Pfam" id="PF14226">
    <property type="entry name" value="DIOX_N"/>
    <property type="match status" value="1"/>
</dbReference>
<dbReference type="InterPro" id="IPR027443">
    <property type="entry name" value="IPNS-like_sf"/>
</dbReference>
<dbReference type="Gene3D" id="2.60.120.330">
    <property type="entry name" value="B-lactam Antibiotic, Isopenicillin N Synthase, Chain"/>
    <property type="match status" value="1"/>
</dbReference>
<name>A0AA38TPS5_9ASTR</name>
<sequence length="170" mass="19627">MALLVSSWSNGVQSVPEDYVMPPERRAGDTVSVCNEIPVIDLQENPKNNRSDIIQHILKASQEFGLFQVINHEVSEKMMEDMMLLYHEFFNMSIDDKLGVYSETPGAGVDCVLYTSSLNYAKEDVHFWKDTLSHPCHPLEKHTPSWPEKPPRYREICLMHVERITESYLN</sequence>
<reference evidence="4" key="1">
    <citation type="submission" date="2023-03" db="EMBL/GenBank/DDBJ databases">
        <title>Chromosome-scale reference genome and RAD-based genetic map of yellow starthistle (Centaurea solstitialis) reveal putative structural variation and QTLs associated with invader traits.</title>
        <authorList>
            <person name="Reatini B."/>
            <person name="Cang F.A."/>
            <person name="Jiang Q."/>
            <person name="Mckibben M.T.W."/>
            <person name="Barker M.S."/>
            <person name="Rieseberg L.H."/>
            <person name="Dlugosch K.M."/>
        </authorList>
    </citation>
    <scope>NUCLEOTIDE SEQUENCE</scope>
    <source>
        <strain evidence="4">CAN-66</strain>
        <tissue evidence="4">Leaf</tissue>
    </source>
</reference>
<keyword evidence="1" id="KW-0479">Metal-binding</keyword>
<dbReference type="EMBL" id="JARYMX010000001">
    <property type="protein sequence ID" value="KAJ9564825.1"/>
    <property type="molecule type" value="Genomic_DNA"/>
</dbReference>
<protein>
    <recommendedName>
        <fullName evidence="3">Non-haem dioxygenase N-terminal domain-containing protein</fullName>
    </recommendedName>
</protein>
<evidence type="ECO:0000313" key="4">
    <source>
        <dbReference type="EMBL" id="KAJ9564825.1"/>
    </source>
</evidence>
<comment type="caution">
    <text evidence="4">The sequence shown here is derived from an EMBL/GenBank/DDBJ whole genome shotgun (WGS) entry which is preliminary data.</text>
</comment>
<dbReference type="AlphaFoldDB" id="A0AA38TPS5"/>
<accession>A0AA38TPS5</accession>
<dbReference type="InterPro" id="IPR050295">
    <property type="entry name" value="Plant_2OG-oxidoreductases"/>
</dbReference>
<keyword evidence="2" id="KW-0408">Iron</keyword>
<evidence type="ECO:0000256" key="1">
    <source>
        <dbReference type="ARBA" id="ARBA00022723"/>
    </source>
</evidence>
<organism evidence="4 5">
    <name type="scientific">Centaurea solstitialis</name>
    <name type="common">yellow star-thistle</name>
    <dbReference type="NCBI Taxonomy" id="347529"/>
    <lineage>
        <taxon>Eukaryota</taxon>
        <taxon>Viridiplantae</taxon>
        <taxon>Streptophyta</taxon>
        <taxon>Embryophyta</taxon>
        <taxon>Tracheophyta</taxon>
        <taxon>Spermatophyta</taxon>
        <taxon>Magnoliopsida</taxon>
        <taxon>eudicotyledons</taxon>
        <taxon>Gunneridae</taxon>
        <taxon>Pentapetalae</taxon>
        <taxon>asterids</taxon>
        <taxon>campanulids</taxon>
        <taxon>Asterales</taxon>
        <taxon>Asteraceae</taxon>
        <taxon>Carduoideae</taxon>
        <taxon>Cardueae</taxon>
        <taxon>Centaureinae</taxon>
        <taxon>Centaurea</taxon>
    </lineage>
</organism>